<comment type="caution">
    <text evidence="1">The sequence shown here is derived from an EMBL/GenBank/DDBJ whole genome shotgun (WGS) entry which is preliminary data.</text>
</comment>
<organism evidence="1 2">
    <name type="scientific">Pseudaminobacter salicylatoxidans</name>
    <dbReference type="NCBI Taxonomy" id="93369"/>
    <lineage>
        <taxon>Bacteria</taxon>
        <taxon>Pseudomonadati</taxon>
        <taxon>Pseudomonadota</taxon>
        <taxon>Alphaproteobacteria</taxon>
        <taxon>Hyphomicrobiales</taxon>
        <taxon>Phyllobacteriaceae</taxon>
        <taxon>Pseudaminobacter</taxon>
    </lineage>
</organism>
<protein>
    <submittedName>
        <fullName evidence="1">Uncharacterized protein</fullName>
    </submittedName>
</protein>
<keyword evidence="2" id="KW-1185">Reference proteome</keyword>
<dbReference type="RefSeq" id="WP_146201444.1">
    <property type="nucleotide sequence ID" value="NZ_QGGG01000005.1"/>
</dbReference>
<evidence type="ECO:0000313" key="2">
    <source>
        <dbReference type="Proteomes" id="UP000245396"/>
    </source>
</evidence>
<dbReference type="Proteomes" id="UP000245396">
    <property type="component" value="Unassembled WGS sequence"/>
</dbReference>
<sequence length="126" mass="13604">MDGLTPAWTSDQGVAALSPASDAVVSMERLVFPATVHDAEATPVLHVACLRLLETPASIEDRARALLDEMQVDTARMLASETVRDLRHSMIRNGVTFTHEALQALQAASMESLLPDEVEKQIAIPA</sequence>
<reference evidence="1 2" key="1">
    <citation type="submission" date="2018-05" db="EMBL/GenBank/DDBJ databases">
        <title>Genomic Encyclopedia of Type Strains, Phase IV (KMG-IV): sequencing the most valuable type-strain genomes for metagenomic binning, comparative biology and taxonomic classification.</title>
        <authorList>
            <person name="Goeker M."/>
        </authorList>
    </citation>
    <scope>NUCLEOTIDE SEQUENCE [LARGE SCALE GENOMIC DNA]</scope>
    <source>
        <strain evidence="1 2">DSM 6986</strain>
    </source>
</reference>
<accession>A0A316C4F8</accession>
<gene>
    <name evidence="1" type="ORF">C7441_105272</name>
</gene>
<evidence type="ECO:0000313" key="1">
    <source>
        <dbReference type="EMBL" id="PWJ84652.1"/>
    </source>
</evidence>
<dbReference type="EMBL" id="QGGG01000005">
    <property type="protein sequence ID" value="PWJ84652.1"/>
    <property type="molecule type" value="Genomic_DNA"/>
</dbReference>
<dbReference type="AlphaFoldDB" id="A0A316C4F8"/>
<name>A0A316C4F8_PSESE</name>
<proteinExistence type="predicted"/>